<keyword evidence="6" id="KW-1185">Reference proteome</keyword>
<comment type="caution">
    <text evidence="5">The sequence shown here is derived from an EMBL/GenBank/DDBJ whole genome shotgun (WGS) entry which is preliminary data.</text>
</comment>
<dbReference type="Pfam" id="PF13439">
    <property type="entry name" value="Glyco_transf_4"/>
    <property type="match status" value="1"/>
</dbReference>
<evidence type="ECO:0000259" key="4">
    <source>
        <dbReference type="Pfam" id="PF13439"/>
    </source>
</evidence>
<feature type="domain" description="Glycosyl transferase family 1" evidence="3">
    <location>
        <begin position="174"/>
        <end position="332"/>
    </location>
</feature>
<evidence type="ECO:0000259" key="3">
    <source>
        <dbReference type="Pfam" id="PF00534"/>
    </source>
</evidence>
<dbReference type="InterPro" id="IPR001296">
    <property type="entry name" value="Glyco_trans_1"/>
</dbReference>
<keyword evidence="1 5" id="KW-0328">Glycosyltransferase</keyword>
<dbReference type="Proteomes" id="UP001237592">
    <property type="component" value="Unassembled WGS sequence"/>
</dbReference>
<proteinExistence type="predicted"/>
<reference evidence="5 6" key="1">
    <citation type="submission" date="2023-08" db="EMBL/GenBank/DDBJ databases">
        <title>Draft genome sequence of Janthinobacterium lividum.</title>
        <authorList>
            <person name="Chun B.H."/>
            <person name="Lee Y."/>
        </authorList>
    </citation>
    <scope>NUCLEOTIDE SEQUENCE [LARGE SCALE GENOMIC DNA]</scope>
    <source>
        <strain evidence="5 6">AMJK</strain>
    </source>
</reference>
<dbReference type="Gene3D" id="3.40.50.2000">
    <property type="entry name" value="Glycogen Phosphorylase B"/>
    <property type="match status" value="2"/>
</dbReference>
<organism evidence="5 6">
    <name type="scientific">Janthinobacterium lividum</name>
    <dbReference type="NCBI Taxonomy" id="29581"/>
    <lineage>
        <taxon>Bacteria</taxon>
        <taxon>Pseudomonadati</taxon>
        <taxon>Pseudomonadota</taxon>
        <taxon>Betaproteobacteria</taxon>
        <taxon>Burkholderiales</taxon>
        <taxon>Oxalobacteraceae</taxon>
        <taxon>Janthinobacterium</taxon>
    </lineage>
</organism>
<dbReference type="RefSeq" id="WP_307779708.1">
    <property type="nucleotide sequence ID" value="NZ_JAVFKP010000004.1"/>
</dbReference>
<evidence type="ECO:0000313" key="6">
    <source>
        <dbReference type="Proteomes" id="UP001237592"/>
    </source>
</evidence>
<dbReference type="CDD" id="cd03801">
    <property type="entry name" value="GT4_PimA-like"/>
    <property type="match status" value="1"/>
</dbReference>
<dbReference type="GO" id="GO:0016757">
    <property type="term" value="F:glycosyltransferase activity"/>
    <property type="evidence" value="ECO:0007669"/>
    <property type="project" value="UniProtKB-KW"/>
</dbReference>
<name>A0ABU0XWA0_9BURK</name>
<protein>
    <submittedName>
        <fullName evidence="5">Glycosyltransferase family 4 protein</fullName>
        <ecNumber evidence="5">2.4.-.-</ecNumber>
    </submittedName>
</protein>
<accession>A0ABU0XWA0</accession>
<feature type="domain" description="Glycosyltransferase subfamily 4-like N-terminal" evidence="4">
    <location>
        <begin position="22"/>
        <end position="167"/>
    </location>
</feature>
<keyword evidence="2 5" id="KW-0808">Transferase</keyword>
<sequence>MSDERPQALMLGTAPEGKGGVAAVVCVLLREGFLDEHAVRYVVTHAEVPAMDKLALAFNALRQLLAVRLTGAKPLVHAHCSSRASFYRKSVLLALARGMGCKTIFHLHGGEFRQFTMDEVGPVGRWWIRHTLEKSSAVIGLSPSWAEFLQTFAPRAAVLVVANSVKLATLPPVLPEEEGRLLFLGRVEKKKGVFELIEAVASLSAQFPHLRLVMGGEGALAEVRARAAELGIADRLELLGWIDPDQKAAEMERASIFVLPSYHEGLPMAMLEAMAAQKAVVVTTVGGIPEAVQDGINGLLIEPESVASLAGALQRLLADKPLRERLAAAGRATIEQRFDTELMLDKLATLYARLEGAGR</sequence>
<dbReference type="PANTHER" id="PTHR12526:SF510">
    <property type="entry name" value="D-INOSITOL 3-PHOSPHATE GLYCOSYLTRANSFERASE"/>
    <property type="match status" value="1"/>
</dbReference>
<dbReference type="EC" id="2.4.-.-" evidence="5"/>
<gene>
    <name evidence="5" type="ORF">RB624_17445</name>
</gene>
<evidence type="ECO:0000256" key="1">
    <source>
        <dbReference type="ARBA" id="ARBA00022676"/>
    </source>
</evidence>
<dbReference type="EMBL" id="JAVFKP010000004">
    <property type="protein sequence ID" value="MDQ4627678.1"/>
    <property type="molecule type" value="Genomic_DNA"/>
</dbReference>
<evidence type="ECO:0000313" key="5">
    <source>
        <dbReference type="EMBL" id="MDQ4627678.1"/>
    </source>
</evidence>
<dbReference type="SUPFAM" id="SSF53756">
    <property type="entry name" value="UDP-Glycosyltransferase/glycogen phosphorylase"/>
    <property type="match status" value="1"/>
</dbReference>
<dbReference type="Pfam" id="PF00534">
    <property type="entry name" value="Glycos_transf_1"/>
    <property type="match status" value="1"/>
</dbReference>
<evidence type="ECO:0000256" key="2">
    <source>
        <dbReference type="ARBA" id="ARBA00022679"/>
    </source>
</evidence>
<dbReference type="PANTHER" id="PTHR12526">
    <property type="entry name" value="GLYCOSYLTRANSFERASE"/>
    <property type="match status" value="1"/>
</dbReference>
<dbReference type="InterPro" id="IPR028098">
    <property type="entry name" value="Glyco_trans_4-like_N"/>
</dbReference>